<evidence type="ECO:0000313" key="10">
    <source>
        <dbReference type="EMBL" id="CAK7208904.1"/>
    </source>
</evidence>
<dbReference type="CDD" id="cd12148">
    <property type="entry name" value="fungal_TF_MHR"/>
    <property type="match status" value="1"/>
</dbReference>
<feature type="compositionally biased region" description="Low complexity" evidence="8">
    <location>
        <begin position="163"/>
        <end position="173"/>
    </location>
</feature>
<dbReference type="InterPro" id="IPR007219">
    <property type="entry name" value="XnlR_reg_dom"/>
</dbReference>
<dbReference type="Pfam" id="PF04082">
    <property type="entry name" value="Fungal_trans"/>
    <property type="match status" value="1"/>
</dbReference>
<evidence type="ECO:0000256" key="7">
    <source>
        <dbReference type="ARBA" id="ARBA00023242"/>
    </source>
</evidence>
<dbReference type="Proteomes" id="UP001642405">
    <property type="component" value="Unassembled WGS sequence"/>
</dbReference>
<keyword evidence="7" id="KW-0539">Nucleus</keyword>
<feature type="region of interest" description="Disordered" evidence="8">
    <location>
        <begin position="154"/>
        <end position="174"/>
    </location>
</feature>
<feature type="domain" description="Xylanolytic transcriptional activator regulatory" evidence="9">
    <location>
        <begin position="326"/>
        <end position="405"/>
    </location>
</feature>
<proteinExistence type="predicted"/>
<name>A0ABP0ANT4_9PEZI</name>
<sequence length="677" mass="75115">MCTVIVQHLESEIARLETALLQDGQLEVVHASDILLGMPGQDVGPQSQKQKDQPREGTVHEIHQVHADAQSTANELHLPPTNILNSIDPSLCDPFSNSNVYNPIPAQPTESPLRTAIIGSRSLQSFISATLPHKMGKAADLLSRVRMGLTPSTAKVREREGGRSTTVRTTRPRPTTDRLQAPILRSMPWDIVLRLMRKYLNTIQSDNPFLVVPTVMQQFDNVEAILRETAQPPPVLSPNTATSNPPLSVPPSHDFLVVYLILAISVTLGSANDGHEDRCAALSVSLFEEGIQHLYGLAAFPSEMAWLQTILQVLLYATVCPRAANVWVLSGVAMRSCLELGLHREQPHCCTSTSDDVNGETAALRRRVFWSAYCLDRQICSALQRPLSTPDAAIDTYLPVAAGTSAPPQNDPFLAYITYNRLYSEILHIHFQREPLPAPLVAWDDWVANMEGRLHQWHAASSEAHTPYSNTQHDFQIARGLMELHRPSPRVPLPAPASLLRAFEAATASERIHSGHLQDGMFRRPWLSAHFTLEAATVVLFCLRHGYHAIAERFSAPKIFDGAKLITSNLLAIAARSWPEVGIYAGVYERLLGPLLERVFSRGADLDMARFGPAEDAELMRLLYPGPAHLDILRFGLRQKQPQPSPAAELSPFDFNLFMLDDNEMWQAGLLDDDRMI</sequence>
<gene>
    <name evidence="10" type="ORF">SCUCBS95973_000271</name>
</gene>
<evidence type="ECO:0000256" key="4">
    <source>
        <dbReference type="ARBA" id="ARBA00023015"/>
    </source>
</evidence>
<evidence type="ECO:0000256" key="5">
    <source>
        <dbReference type="ARBA" id="ARBA00023125"/>
    </source>
</evidence>
<comment type="caution">
    <text evidence="10">The sequence shown here is derived from an EMBL/GenBank/DDBJ whole genome shotgun (WGS) entry which is preliminary data.</text>
</comment>
<protein>
    <recommendedName>
        <fullName evidence="9">Xylanolytic transcriptional activator regulatory domain-containing protein</fullName>
    </recommendedName>
</protein>
<evidence type="ECO:0000256" key="1">
    <source>
        <dbReference type="ARBA" id="ARBA00004123"/>
    </source>
</evidence>
<evidence type="ECO:0000256" key="8">
    <source>
        <dbReference type="SAM" id="MobiDB-lite"/>
    </source>
</evidence>
<evidence type="ECO:0000259" key="9">
    <source>
        <dbReference type="SMART" id="SM00906"/>
    </source>
</evidence>
<comment type="subcellular location">
    <subcellularLocation>
        <location evidence="1">Nucleus</location>
    </subcellularLocation>
</comment>
<accession>A0ABP0ANT4</accession>
<keyword evidence="5" id="KW-0238">DNA-binding</keyword>
<evidence type="ECO:0000256" key="6">
    <source>
        <dbReference type="ARBA" id="ARBA00023163"/>
    </source>
</evidence>
<reference evidence="10 11" key="1">
    <citation type="submission" date="2024-01" db="EMBL/GenBank/DDBJ databases">
        <authorList>
            <person name="Allen C."/>
            <person name="Tagirdzhanova G."/>
        </authorList>
    </citation>
    <scope>NUCLEOTIDE SEQUENCE [LARGE SCALE GENOMIC DNA]</scope>
</reference>
<keyword evidence="3" id="KW-0862">Zinc</keyword>
<keyword evidence="2" id="KW-0479">Metal-binding</keyword>
<dbReference type="SMART" id="SM00906">
    <property type="entry name" value="Fungal_trans"/>
    <property type="match status" value="1"/>
</dbReference>
<evidence type="ECO:0000313" key="11">
    <source>
        <dbReference type="Proteomes" id="UP001642405"/>
    </source>
</evidence>
<keyword evidence="4" id="KW-0805">Transcription regulation</keyword>
<dbReference type="EMBL" id="CAWUHB010000001">
    <property type="protein sequence ID" value="CAK7208904.1"/>
    <property type="molecule type" value="Genomic_DNA"/>
</dbReference>
<keyword evidence="6" id="KW-0804">Transcription</keyword>
<evidence type="ECO:0000256" key="2">
    <source>
        <dbReference type="ARBA" id="ARBA00022723"/>
    </source>
</evidence>
<feature type="compositionally biased region" description="Basic and acidic residues" evidence="8">
    <location>
        <begin position="49"/>
        <end position="58"/>
    </location>
</feature>
<dbReference type="PANTHER" id="PTHR47782:SF1">
    <property type="entry name" value="PYRIMIDINE PATHWAY REGULATORY PROTEIN 1"/>
    <property type="match status" value="1"/>
</dbReference>
<dbReference type="InterPro" id="IPR052202">
    <property type="entry name" value="Yeast_MetPath_Reg"/>
</dbReference>
<feature type="region of interest" description="Disordered" evidence="8">
    <location>
        <begin position="37"/>
        <end position="58"/>
    </location>
</feature>
<dbReference type="PANTHER" id="PTHR47782">
    <property type="entry name" value="ZN(II)2CYS6 TRANSCRIPTION FACTOR (EUROFUNG)-RELATED"/>
    <property type="match status" value="1"/>
</dbReference>
<keyword evidence="11" id="KW-1185">Reference proteome</keyword>
<organism evidence="10 11">
    <name type="scientific">Sporothrix curviconia</name>
    <dbReference type="NCBI Taxonomy" id="1260050"/>
    <lineage>
        <taxon>Eukaryota</taxon>
        <taxon>Fungi</taxon>
        <taxon>Dikarya</taxon>
        <taxon>Ascomycota</taxon>
        <taxon>Pezizomycotina</taxon>
        <taxon>Sordariomycetes</taxon>
        <taxon>Sordariomycetidae</taxon>
        <taxon>Ophiostomatales</taxon>
        <taxon>Ophiostomataceae</taxon>
        <taxon>Sporothrix</taxon>
    </lineage>
</organism>
<evidence type="ECO:0000256" key="3">
    <source>
        <dbReference type="ARBA" id="ARBA00022833"/>
    </source>
</evidence>